<proteinExistence type="predicted"/>
<dbReference type="Proteomes" id="UP000823775">
    <property type="component" value="Unassembled WGS sequence"/>
</dbReference>
<feature type="region of interest" description="Disordered" evidence="1">
    <location>
        <begin position="19"/>
        <end position="76"/>
    </location>
</feature>
<gene>
    <name evidence="2" type="ORF">HAX54_043254</name>
</gene>
<feature type="region of interest" description="Disordered" evidence="1">
    <location>
        <begin position="99"/>
        <end position="145"/>
    </location>
</feature>
<organism evidence="2 3">
    <name type="scientific">Datura stramonium</name>
    <name type="common">Jimsonweed</name>
    <name type="synonym">Common thornapple</name>
    <dbReference type="NCBI Taxonomy" id="4076"/>
    <lineage>
        <taxon>Eukaryota</taxon>
        <taxon>Viridiplantae</taxon>
        <taxon>Streptophyta</taxon>
        <taxon>Embryophyta</taxon>
        <taxon>Tracheophyta</taxon>
        <taxon>Spermatophyta</taxon>
        <taxon>Magnoliopsida</taxon>
        <taxon>eudicotyledons</taxon>
        <taxon>Gunneridae</taxon>
        <taxon>Pentapetalae</taxon>
        <taxon>asterids</taxon>
        <taxon>lamiids</taxon>
        <taxon>Solanales</taxon>
        <taxon>Solanaceae</taxon>
        <taxon>Solanoideae</taxon>
        <taxon>Datureae</taxon>
        <taxon>Datura</taxon>
    </lineage>
</organism>
<dbReference type="EMBL" id="JACEIK010000645">
    <property type="protein sequence ID" value="MCD7460310.1"/>
    <property type="molecule type" value="Genomic_DNA"/>
</dbReference>
<reference evidence="2 3" key="1">
    <citation type="journal article" date="2021" name="BMC Genomics">
        <title>Datura genome reveals duplications of psychoactive alkaloid biosynthetic genes and high mutation rate following tissue culture.</title>
        <authorList>
            <person name="Rajewski A."/>
            <person name="Carter-House D."/>
            <person name="Stajich J."/>
            <person name="Litt A."/>
        </authorList>
    </citation>
    <scope>NUCLEOTIDE SEQUENCE [LARGE SCALE GENOMIC DNA]</scope>
    <source>
        <strain evidence="2">AR-01</strain>
    </source>
</reference>
<sequence length="156" mass="17645">MAAGTIPLAAAHQGCLKDMQRRLKEEQSVHGSDDEEVDEPLERDSDEDLSDDGSKQVDEEEGLCDEESTKSDEEYDDLAMLDIQEDGYMTDVNEEIYQKSELSNKPPPSYTFLKEKNEKRVPTSGNARVKKMPQQYSNPGKAWGIDKWLHPPGRIV</sequence>
<evidence type="ECO:0000313" key="3">
    <source>
        <dbReference type="Proteomes" id="UP000823775"/>
    </source>
</evidence>
<evidence type="ECO:0000313" key="2">
    <source>
        <dbReference type="EMBL" id="MCD7460310.1"/>
    </source>
</evidence>
<feature type="compositionally biased region" description="Basic and acidic residues" evidence="1">
    <location>
        <begin position="19"/>
        <end position="32"/>
    </location>
</feature>
<accession>A0ABS8SMX6</accession>
<name>A0ABS8SMX6_DATST</name>
<keyword evidence="3" id="KW-1185">Reference proteome</keyword>
<protein>
    <submittedName>
        <fullName evidence="2">Uncharacterized protein</fullName>
    </submittedName>
</protein>
<evidence type="ECO:0000256" key="1">
    <source>
        <dbReference type="SAM" id="MobiDB-lite"/>
    </source>
</evidence>
<comment type="caution">
    <text evidence="2">The sequence shown here is derived from an EMBL/GenBank/DDBJ whole genome shotgun (WGS) entry which is preliminary data.</text>
</comment>
<feature type="compositionally biased region" description="Acidic residues" evidence="1">
    <location>
        <begin position="33"/>
        <end position="51"/>
    </location>
</feature>